<name>A0ACB8Q7N6_9AGAM</name>
<reference evidence="1" key="2">
    <citation type="journal article" date="2022" name="New Phytol.">
        <title>Evolutionary transition to the ectomycorrhizal habit in the genomes of a hyperdiverse lineage of mushroom-forming fungi.</title>
        <authorList>
            <person name="Looney B."/>
            <person name="Miyauchi S."/>
            <person name="Morin E."/>
            <person name="Drula E."/>
            <person name="Courty P.E."/>
            <person name="Kohler A."/>
            <person name="Kuo A."/>
            <person name="LaButti K."/>
            <person name="Pangilinan J."/>
            <person name="Lipzen A."/>
            <person name="Riley R."/>
            <person name="Andreopoulos W."/>
            <person name="He G."/>
            <person name="Johnson J."/>
            <person name="Nolan M."/>
            <person name="Tritt A."/>
            <person name="Barry K.W."/>
            <person name="Grigoriev I.V."/>
            <person name="Nagy L.G."/>
            <person name="Hibbett D."/>
            <person name="Henrissat B."/>
            <person name="Matheny P.B."/>
            <person name="Labbe J."/>
            <person name="Martin F.M."/>
        </authorList>
    </citation>
    <scope>NUCLEOTIDE SEQUENCE</scope>
    <source>
        <strain evidence="1">EC-137</strain>
    </source>
</reference>
<proteinExistence type="predicted"/>
<keyword evidence="2" id="KW-1185">Reference proteome</keyword>
<sequence>MNRRRKTNRETIVGWGRGFTIRGRRGTTRGRTNYATARYRPISAYRPDTTPTPPKPTISQQADSQRLLPEWGCTDLALYRSWARSILISEHAKYGLTGCGQPGQVVRIISYSPVFDTRGGPIDTTSLQATFEFLMAAGVKPIELQDCWVRASTYLRHVLDHGKLRLELKDATVTQKLIDCARTSTWCHEQPDEWSSSRSLGMLRHWHCIHPTTESHSAAMDRFILDIDNNTNAPPHEDVPGDRDYQMDRDDGF</sequence>
<comment type="caution">
    <text evidence="1">The sequence shown here is derived from an EMBL/GenBank/DDBJ whole genome shotgun (WGS) entry which is preliminary data.</text>
</comment>
<dbReference type="EMBL" id="MU273869">
    <property type="protein sequence ID" value="KAI0027618.1"/>
    <property type="molecule type" value="Genomic_DNA"/>
</dbReference>
<accession>A0ACB8Q7N6</accession>
<evidence type="ECO:0000313" key="1">
    <source>
        <dbReference type="EMBL" id="KAI0027618.1"/>
    </source>
</evidence>
<dbReference type="Proteomes" id="UP000814128">
    <property type="component" value="Unassembled WGS sequence"/>
</dbReference>
<organism evidence="1 2">
    <name type="scientific">Vararia minispora EC-137</name>
    <dbReference type="NCBI Taxonomy" id="1314806"/>
    <lineage>
        <taxon>Eukaryota</taxon>
        <taxon>Fungi</taxon>
        <taxon>Dikarya</taxon>
        <taxon>Basidiomycota</taxon>
        <taxon>Agaricomycotina</taxon>
        <taxon>Agaricomycetes</taxon>
        <taxon>Russulales</taxon>
        <taxon>Lachnocladiaceae</taxon>
        <taxon>Vararia</taxon>
    </lineage>
</organism>
<reference evidence="1" key="1">
    <citation type="submission" date="2021-02" db="EMBL/GenBank/DDBJ databases">
        <authorList>
            <consortium name="DOE Joint Genome Institute"/>
            <person name="Ahrendt S."/>
            <person name="Looney B.P."/>
            <person name="Miyauchi S."/>
            <person name="Morin E."/>
            <person name="Drula E."/>
            <person name="Courty P.E."/>
            <person name="Chicoki N."/>
            <person name="Fauchery L."/>
            <person name="Kohler A."/>
            <person name="Kuo A."/>
            <person name="Labutti K."/>
            <person name="Pangilinan J."/>
            <person name="Lipzen A."/>
            <person name="Riley R."/>
            <person name="Andreopoulos W."/>
            <person name="He G."/>
            <person name="Johnson J."/>
            <person name="Barry K.W."/>
            <person name="Grigoriev I.V."/>
            <person name="Nagy L."/>
            <person name="Hibbett D."/>
            <person name="Henrissat B."/>
            <person name="Matheny P.B."/>
            <person name="Labbe J."/>
            <person name="Martin F."/>
        </authorList>
    </citation>
    <scope>NUCLEOTIDE SEQUENCE</scope>
    <source>
        <strain evidence="1">EC-137</strain>
    </source>
</reference>
<evidence type="ECO:0000313" key="2">
    <source>
        <dbReference type="Proteomes" id="UP000814128"/>
    </source>
</evidence>
<gene>
    <name evidence="1" type="ORF">K488DRAFT_74400</name>
</gene>
<protein>
    <submittedName>
        <fullName evidence="1">Uncharacterized protein</fullName>
    </submittedName>
</protein>